<evidence type="ECO:0000259" key="1">
    <source>
        <dbReference type="Pfam" id="PF12697"/>
    </source>
</evidence>
<name>A0A103R850_9BURK</name>
<accession>A0A103R850</accession>
<dbReference type="InterPro" id="IPR000073">
    <property type="entry name" value="AB_hydrolase_1"/>
</dbReference>
<dbReference type="Gene3D" id="3.40.50.1820">
    <property type="entry name" value="alpha/beta hydrolase"/>
    <property type="match status" value="1"/>
</dbReference>
<dbReference type="Pfam" id="PF12697">
    <property type="entry name" value="Abhydrolase_6"/>
    <property type="match status" value="1"/>
</dbReference>
<evidence type="ECO:0000313" key="2">
    <source>
        <dbReference type="EMBL" id="KVG62972.1"/>
    </source>
</evidence>
<dbReference type="InterPro" id="IPR029058">
    <property type="entry name" value="AB_hydrolase_fold"/>
</dbReference>
<dbReference type="SUPFAM" id="SSF53474">
    <property type="entry name" value="alpha/beta-Hydrolases"/>
    <property type="match status" value="1"/>
</dbReference>
<dbReference type="PANTHER" id="PTHR43433">
    <property type="entry name" value="HYDROLASE, ALPHA/BETA FOLD FAMILY PROTEIN"/>
    <property type="match status" value="1"/>
</dbReference>
<dbReference type="InterPro" id="IPR050471">
    <property type="entry name" value="AB_hydrolase"/>
</dbReference>
<dbReference type="PANTHER" id="PTHR43433:SF1">
    <property type="entry name" value="BLL5160 PROTEIN"/>
    <property type="match status" value="1"/>
</dbReference>
<dbReference type="Proteomes" id="UP000064029">
    <property type="component" value="Unassembled WGS sequence"/>
</dbReference>
<dbReference type="AlphaFoldDB" id="A0A103R850"/>
<gene>
    <name evidence="2" type="ORF">WJ33_29245</name>
</gene>
<comment type="caution">
    <text evidence="2">The sequence shown here is derived from an EMBL/GenBank/DDBJ whole genome shotgun (WGS) entry which is preliminary data.</text>
</comment>
<dbReference type="EMBL" id="LOXM01000166">
    <property type="protein sequence ID" value="KVG62972.1"/>
    <property type="molecule type" value="Genomic_DNA"/>
</dbReference>
<dbReference type="RefSeq" id="WP_059754169.1">
    <property type="nucleotide sequence ID" value="NZ_LOXM01000166.1"/>
</dbReference>
<proteinExistence type="predicted"/>
<organism evidence="2 3">
    <name type="scientific">Burkholderia ubonensis</name>
    <dbReference type="NCBI Taxonomy" id="101571"/>
    <lineage>
        <taxon>Bacteria</taxon>
        <taxon>Pseudomonadati</taxon>
        <taxon>Pseudomonadota</taxon>
        <taxon>Betaproteobacteria</taxon>
        <taxon>Burkholderiales</taxon>
        <taxon>Burkholderiaceae</taxon>
        <taxon>Burkholderia</taxon>
        <taxon>Burkholderia cepacia complex</taxon>
    </lineage>
</organism>
<protein>
    <recommendedName>
        <fullName evidence="1">AB hydrolase-1 domain-containing protein</fullName>
    </recommendedName>
</protein>
<reference evidence="2 3" key="1">
    <citation type="submission" date="2015-11" db="EMBL/GenBank/DDBJ databases">
        <title>Expanding the genomic diversity of Burkholderia species for the development of highly accurate diagnostics.</title>
        <authorList>
            <person name="Sahl J."/>
            <person name="Keim P."/>
            <person name="Wagner D."/>
        </authorList>
    </citation>
    <scope>NUCLEOTIDE SEQUENCE [LARGE SCALE GENOMIC DNA]</scope>
    <source>
        <strain evidence="2 3">MSMB2036</strain>
    </source>
</reference>
<sequence>MINEVTLAGSPLAIRLYVHLLRGAFRLLQPISPGLAAGLALKIFLTPPATKASRWERKFEQEGTLDFVTVGSNRLRVLTHGTGDKTVLLVHGWGSRGTHLGSYADALSKQGYRVCTMDGPAHGQSTGKGTDMMEFAQAIAAVSAHVGGVDIVVGHSFGAACTLLSISRFGLATTKLVLISCFSDAVFITDAFARFFRIKASVIHAMRVRLERRHRNAWRWEQIAPARLIRGFDRPVLLIHDEDDDEVPFRQAQELHSNHVNARLFSTRKQGHRKILRDKTGIAAALAFLNEVA</sequence>
<evidence type="ECO:0000313" key="3">
    <source>
        <dbReference type="Proteomes" id="UP000064029"/>
    </source>
</evidence>
<dbReference type="OrthoDB" id="9799989at2"/>
<feature type="domain" description="AB hydrolase-1" evidence="1">
    <location>
        <begin position="87"/>
        <end position="242"/>
    </location>
</feature>